<accession>A0ABW4IGF7</accession>
<feature type="domain" description="Multidrug resistance protein MdtA-like barrel-sandwich hybrid" evidence="1">
    <location>
        <begin position="40"/>
        <end position="157"/>
    </location>
</feature>
<comment type="caution">
    <text evidence="2">The sequence shown here is derived from an EMBL/GenBank/DDBJ whole genome shotgun (WGS) entry which is preliminary data.</text>
</comment>
<dbReference type="PANTHER" id="PTHR30438">
    <property type="entry name" value="36 KDA ANTIGEN-RELATED"/>
    <property type="match status" value="1"/>
</dbReference>
<dbReference type="SUPFAM" id="SSF111369">
    <property type="entry name" value="HlyD-like secretion proteins"/>
    <property type="match status" value="1"/>
</dbReference>
<dbReference type="Proteomes" id="UP001597118">
    <property type="component" value="Unassembled WGS sequence"/>
</dbReference>
<name>A0ABW4IGF7_9SPHI</name>
<evidence type="ECO:0000313" key="2">
    <source>
        <dbReference type="EMBL" id="MFD1631454.1"/>
    </source>
</evidence>
<dbReference type="Gene3D" id="2.40.50.100">
    <property type="match status" value="2"/>
</dbReference>
<protein>
    <submittedName>
        <fullName evidence="2">HlyD family secretion protein</fullName>
    </submittedName>
</protein>
<gene>
    <name evidence="2" type="ORF">ACFSAH_16390</name>
</gene>
<organism evidence="2 3">
    <name type="scientific">Pseudopedobacter beijingensis</name>
    <dbReference type="NCBI Taxonomy" id="1207056"/>
    <lineage>
        <taxon>Bacteria</taxon>
        <taxon>Pseudomonadati</taxon>
        <taxon>Bacteroidota</taxon>
        <taxon>Sphingobacteriia</taxon>
        <taxon>Sphingobacteriales</taxon>
        <taxon>Sphingobacteriaceae</taxon>
        <taxon>Pseudopedobacter</taxon>
    </lineage>
</organism>
<evidence type="ECO:0000313" key="3">
    <source>
        <dbReference type="Proteomes" id="UP001597118"/>
    </source>
</evidence>
<dbReference type="InterPro" id="IPR058625">
    <property type="entry name" value="MdtA-like_BSH"/>
</dbReference>
<sequence>MHTLKKVLTFFVLGAFITSCTPNSPHQVVEGKVKKSTIAFAPKVTGRILEIYVKEGDFVKKGDTLARLDVPEVDAKLSQVKGAVKASGAQRDMANRGATDNQLKQLRAKQSGIQEQYNFAKKSFDRAQAMFADSMMTPQAFDEITAKHQGAKAQLDAVNAELNEATKGVRVETRTAAQGQADQALGVLQEVEVALSEKYIIATNDMEIETISLSVGELATAGFPLFNGYQPESTYFRFTIPESKIGTYQKGQKLKVYVPYSKQTIEASIQTIKQLARYADITAAYPNYQIEEAIYEIKVVPDTQKDMDKLLANATVILE</sequence>
<dbReference type="Gene3D" id="2.40.30.170">
    <property type="match status" value="1"/>
</dbReference>
<dbReference type="PANTHER" id="PTHR30438:SF2">
    <property type="entry name" value="MEMBRANE PROTEIN"/>
    <property type="match status" value="1"/>
</dbReference>
<keyword evidence="3" id="KW-1185">Reference proteome</keyword>
<dbReference type="Pfam" id="PF25917">
    <property type="entry name" value="BSH_RND"/>
    <property type="match status" value="1"/>
</dbReference>
<proteinExistence type="predicted"/>
<dbReference type="RefSeq" id="WP_379663820.1">
    <property type="nucleotide sequence ID" value="NZ_JBHUDG010000047.1"/>
</dbReference>
<dbReference type="PRINTS" id="PR01490">
    <property type="entry name" value="RTXTOXIND"/>
</dbReference>
<dbReference type="EMBL" id="JBHUDG010000047">
    <property type="protein sequence ID" value="MFD1631454.1"/>
    <property type="molecule type" value="Genomic_DNA"/>
</dbReference>
<reference evidence="3" key="1">
    <citation type="journal article" date="2019" name="Int. J. Syst. Evol. Microbiol.">
        <title>The Global Catalogue of Microorganisms (GCM) 10K type strain sequencing project: providing services to taxonomists for standard genome sequencing and annotation.</title>
        <authorList>
            <consortium name="The Broad Institute Genomics Platform"/>
            <consortium name="The Broad Institute Genome Sequencing Center for Infectious Disease"/>
            <person name="Wu L."/>
            <person name="Ma J."/>
        </authorList>
    </citation>
    <scope>NUCLEOTIDE SEQUENCE [LARGE SCALE GENOMIC DNA]</scope>
    <source>
        <strain evidence="3">CCUG 53762</strain>
    </source>
</reference>
<dbReference type="PROSITE" id="PS51257">
    <property type="entry name" value="PROKAR_LIPOPROTEIN"/>
    <property type="match status" value="1"/>
</dbReference>
<evidence type="ECO:0000259" key="1">
    <source>
        <dbReference type="Pfam" id="PF25917"/>
    </source>
</evidence>
<dbReference type="Gene3D" id="1.10.287.470">
    <property type="entry name" value="Helix hairpin bin"/>
    <property type="match status" value="2"/>
</dbReference>